<sequence>MYEAVDNNNLIVQTGEGGIIFLSSIGASLALNDEDWYY</sequence>
<organism evidence="1">
    <name type="scientific">marine sediment metagenome</name>
    <dbReference type="NCBI Taxonomy" id="412755"/>
    <lineage>
        <taxon>unclassified sequences</taxon>
        <taxon>metagenomes</taxon>
        <taxon>ecological metagenomes</taxon>
    </lineage>
</organism>
<proteinExistence type="predicted"/>
<protein>
    <submittedName>
        <fullName evidence="1">Uncharacterized protein</fullName>
    </submittedName>
</protein>
<dbReference type="AlphaFoldDB" id="X1UFK3"/>
<evidence type="ECO:0000313" key="1">
    <source>
        <dbReference type="EMBL" id="GAJ16288.1"/>
    </source>
</evidence>
<reference evidence="1" key="1">
    <citation type="journal article" date="2014" name="Front. Microbiol.">
        <title>High frequency of phylogenetically diverse reductive dehalogenase-homologous genes in deep subseafloor sedimentary metagenomes.</title>
        <authorList>
            <person name="Kawai M."/>
            <person name="Futagami T."/>
            <person name="Toyoda A."/>
            <person name="Takaki Y."/>
            <person name="Nishi S."/>
            <person name="Hori S."/>
            <person name="Arai W."/>
            <person name="Tsubouchi T."/>
            <person name="Morono Y."/>
            <person name="Uchiyama I."/>
            <person name="Ito T."/>
            <person name="Fujiyama A."/>
            <person name="Inagaki F."/>
            <person name="Takami H."/>
        </authorList>
    </citation>
    <scope>NUCLEOTIDE SEQUENCE</scope>
    <source>
        <strain evidence="1">Expedition CK06-06</strain>
    </source>
</reference>
<gene>
    <name evidence="1" type="ORF">S12H4_63044</name>
</gene>
<comment type="caution">
    <text evidence="1">The sequence shown here is derived from an EMBL/GenBank/DDBJ whole genome shotgun (WGS) entry which is preliminary data.</text>
</comment>
<name>X1UFK3_9ZZZZ</name>
<accession>X1UFK3</accession>
<feature type="non-terminal residue" evidence="1">
    <location>
        <position position="38"/>
    </location>
</feature>
<dbReference type="EMBL" id="BARW01042629">
    <property type="protein sequence ID" value="GAJ16288.1"/>
    <property type="molecule type" value="Genomic_DNA"/>
</dbReference>